<sequence length="68" mass="7035">MTRFSVPDMSCGHCTAAIEKAIAAADPAAKVSCDLDARTVDVDSSLNEQALSDAIREAGYESTTLAAT</sequence>
<dbReference type="AlphaFoldDB" id="A0A5D0RNB4"/>
<feature type="domain" description="HMA" evidence="1">
    <location>
        <begin position="1"/>
        <end position="63"/>
    </location>
</feature>
<name>A0A5D0RNB4_9RHOB</name>
<dbReference type="InterPro" id="IPR036163">
    <property type="entry name" value="HMA_dom_sf"/>
</dbReference>
<evidence type="ECO:0000259" key="1">
    <source>
        <dbReference type="PROSITE" id="PS50846"/>
    </source>
</evidence>
<proteinExistence type="predicted"/>
<dbReference type="Pfam" id="PF00403">
    <property type="entry name" value="HMA"/>
    <property type="match status" value="1"/>
</dbReference>
<protein>
    <submittedName>
        <fullName evidence="2">Heavy-metal-associated domain-containing protein</fullName>
    </submittedName>
</protein>
<dbReference type="Gene3D" id="3.30.70.100">
    <property type="match status" value="1"/>
</dbReference>
<dbReference type="GO" id="GO:0046872">
    <property type="term" value="F:metal ion binding"/>
    <property type="evidence" value="ECO:0007669"/>
    <property type="project" value="InterPro"/>
</dbReference>
<evidence type="ECO:0000313" key="2">
    <source>
        <dbReference type="EMBL" id="TYB83042.1"/>
    </source>
</evidence>
<gene>
    <name evidence="2" type="ORF">FVF75_02330</name>
</gene>
<comment type="caution">
    <text evidence="2">The sequence shown here is derived from an EMBL/GenBank/DDBJ whole genome shotgun (WGS) entry which is preliminary data.</text>
</comment>
<reference evidence="2 3" key="1">
    <citation type="submission" date="2019-08" db="EMBL/GenBank/DDBJ databases">
        <title>Identification of a novel species of the genus Boseongicola.</title>
        <authorList>
            <person name="Zhang X.-Q."/>
        </authorList>
    </citation>
    <scope>NUCLEOTIDE SEQUENCE [LARGE SCALE GENOMIC DNA]</scope>
    <source>
        <strain evidence="2 3">HY14</strain>
    </source>
</reference>
<dbReference type="EMBL" id="VSIY01000003">
    <property type="protein sequence ID" value="TYB83042.1"/>
    <property type="molecule type" value="Genomic_DNA"/>
</dbReference>
<accession>A0A5D0RNB4</accession>
<dbReference type="InterPro" id="IPR006121">
    <property type="entry name" value="HMA_dom"/>
</dbReference>
<evidence type="ECO:0000313" key="3">
    <source>
        <dbReference type="Proteomes" id="UP000322080"/>
    </source>
</evidence>
<dbReference type="SUPFAM" id="SSF55008">
    <property type="entry name" value="HMA, heavy metal-associated domain"/>
    <property type="match status" value="1"/>
</dbReference>
<keyword evidence="3" id="KW-1185">Reference proteome</keyword>
<dbReference type="RefSeq" id="WP_148376132.1">
    <property type="nucleotide sequence ID" value="NZ_VSIY01000003.1"/>
</dbReference>
<dbReference type="PROSITE" id="PS50846">
    <property type="entry name" value="HMA_2"/>
    <property type="match status" value="1"/>
</dbReference>
<dbReference type="CDD" id="cd00371">
    <property type="entry name" value="HMA"/>
    <property type="match status" value="1"/>
</dbReference>
<dbReference type="Proteomes" id="UP000322080">
    <property type="component" value="Unassembled WGS sequence"/>
</dbReference>
<organism evidence="2 3">
    <name type="scientific">Maritimibacter fusiformis</name>
    <dbReference type="NCBI Taxonomy" id="2603819"/>
    <lineage>
        <taxon>Bacteria</taxon>
        <taxon>Pseudomonadati</taxon>
        <taxon>Pseudomonadota</taxon>
        <taxon>Alphaproteobacteria</taxon>
        <taxon>Rhodobacterales</taxon>
        <taxon>Roseobacteraceae</taxon>
        <taxon>Maritimibacter</taxon>
    </lineage>
</organism>